<evidence type="ECO:0000313" key="2">
    <source>
        <dbReference type="EMBL" id="GFD26839.1"/>
    </source>
</evidence>
<comment type="caution">
    <text evidence="2">The sequence shown here is derived from an EMBL/GenBank/DDBJ whole genome shotgun (WGS) entry which is preliminary data.</text>
</comment>
<name>A0A699UZW1_TANCI</name>
<proteinExistence type="predicted"/>
<organism evidence="2">
    <name type="scientific">Tanacetum cinerariifolium</name>
    <name type="common">Dalmatian daisy</name>
    <name type="synonym">Chrysanthemum cinerariifolium</name>
    <dbReference type="NCBI Taxonomy" id="118510"/>
    <lineage>
        <taxon>Eukaryota</taxon>
        <taxon>Viridiplantae</taxon>
        <taxon>Streptophyta</taxon>
        <taxon>Embryophyta</taxon>
        <taxon>Tracheophyta</taxon>
        <taxon>Spermatophyta</taxon>
        <taxon>Magnoliopsida</taxon>
        <taxon>eudicotyledons</taxon>
        <taxon>Gunneridae</taxon>
        <taxon>Pentapetalae</taxon>
        <taxon>asterids</taxon>
        <taxon>campanulids</taxon>
        <taxon>Asterales</taxon>
        <taxon>Asteraceae</taxon>
        <taxon>Asteroideae</taxon>
        <taxon>Anthemideae</taxon>
        <taxon>Anthemidinae</taxon>
        <taxon>Tanacetum</taxon>
    </lineage>
</organism>
<feature type="non-terminal residue" evidence="2">
    <location>
        <position position="89"/>
    </location>
</feature>
<dbReference type="AlphaFoldDB" id="A0A699UZW1"/>
<gene>
    <name evidence="2" type="ORF">Tci_898808</name>
</gene>
<feature type="region of interest" description="Disordered" evidence="1">
    <location>
        <begin position="31"/>
        <end position="59"/>
    </location>
</feature>
<evidence type="ECO:0000256" key="1">
    <source>
        <dbReference type="SAM" id="MobiDB-lite"/>
    </source>
</evidence>
<reference evidence="2" key="1">
    <citation type="journal article" date="2019" name="Sci. Rep.">
        <title>Draft genome of Tanacetum cinerariifolium, the natural source of mosquito coil.</title>
        <authorList>
            <person name="Yamashiro T."/>
            <person name="Shiraishi A."/>
            <person name="Satake H."/>
            <person name="Nakayama K."/>
        </authorList>
    </citation>
    <scope>NUCLEOTIDE SEQUENCE</scope>
</reference>
<protein>
    <submittedName>
        <fullName evidence="2">Uncharacterized protein</fullName>
    </submittedName>
</protein>
<accession>A0A699UZW1</accession>
<dbReference type="EMBL" id="BKCJ011372186">
    <property type="protein sequence ID" value="GFD26839.1"/>
    <property type="molecule type" value="Genomic_DNA"/>
</dbReference>
<sequence>MSLHLLLEMTVKELEITTLKARVKLLEDREGGGIAQSGDDAPIKGRSLDEGEEAAKRVSDDIEEMETVLTSMDVASILTSRGVQVVPTV</sequence>
<feature type="compositionally biased region" description="Basic and acidic residues" evidence="1">
    <location>
        <begin position="41"/>
        <end position="59"/>
    </location>
</feature>